<accession>A0A1Y2CRE2</accession>
<organism evidence="2 3">
    <name type="scientific">Rhizoclosmatium globosum</name>
    <dbReference type="NCBI Taxonomy" id="329046"/>
    <lineage>
        <taxon>Eukaryota</taxon>
        <taxon>Fungi</taxon>
        <taxon>Fungi incertae sedis</taxon>
        <taxon>Chytridiomycota</taxon>
        <taxon>Chytridiomycota incertae sedis</taxon>
        <taxon>Chytridiomycetes</taxon>
        <taxon>Chytridiales</taxon>
        <taxon>Chytriomycetaceae</taxon>
        <taxon>Rhizoclosmatium</taxon>
    </lineage>
</organism>
<feature type="region of interest" description="Disordered" evidence="1">
    <location>
        <begin position="68"/>
        <end position="121"/>
    </location>
</feature>
<sequence>MLAHHHHHNNNNNTHSIDKENPLTPARLGSQVGGKGLGATAQKMMPTKPLVNQRLAALIDITNATPVQSLKQKHSTTQKPAAPILTPQQLNNKSTVQKQQPQTQGRTSLLSSVKPKPATLQKSVASSKIRVLQDAVMATPTVQQQQSVKQAKQEASMSQAQQQLRLQQQQQQQQAAVVVEQESTDDTDEDDDVLDIEYAPLHTAEPLDFFDEPLLSEADLKKLSTPRLSEMYVMRSVDEISDYMPEPELLTNESVSETTDDKFEVGWLGEEEKIDNVGVEAFLF</sequence>
<feature type="compositionally biased region" description="Polar residues" evidence="1">
    <location>
        <begin position="86"/>
        <end position="111"/>
    </location>
</feature>
<dbReference type="Proteomes" id="UP000193642">
    <property type="component" value="Unassembled WGS sequence"/>
</dbReference>
<evidence type="ECO:0000313" key="3">
    <source>
        <dbReference type="Proteomes" id="UP000193642"/>
    </source>
</evidence>
<comment type="caution">
    <text evidence="2">The sequence shown here is derived from an EMBL/GenBank/DDBJ whole genome shotgun (WGS) entry which is preliminary data.</text>
</comment>
<protein>
    <submittedName>
        <fullName evidence="2">Uncharacterized protein</fullName>
    </submittedName>
</protein>
<evidence type="ECO:0000313" key="2">
    <source>
        <dbReference type="EMBL" id="ORY49608.1"/>
    </source>
</evidence>
<keyword evidence="3" id="KW-1185">Reference proteome</keyword>
<dbReference type="AlphaFoldDB" id="A0A1Y2CRE2"/>
<feature type="region of interest" description="Disordered" evidence="1">
    <location>
        <begin position="1"/>
        <end position="40"/>
    </location>
</feature>
<reference evidence="2 3" key="1">
    <citation type="submission" date="2016-07" db="EMBL/GenBank/DDBJ databases">
        <title>Pervasive Adenine N6-methylation of Active Genes in Fungi.</title>
        <authorList>
            <consortium name="DOE Joint Genome Institute"/>
            <person name="Mondo S.J."/>
            <person name="Dannebaum R.O."/>
            <person name="Kuo R.C."/>
            <person name="Labutti K."/>
            <person name="Haridas S."/>
            <person name="Kuo A."/>
            <person name="Salamov A."/>
            <person name="Ahrendt S.R."/>
            <person name="Lipzen A."/>
            <person name="Sullivan W."/>
            <person name="Andreopoulos W.B."/>
            <person name="Clum A."/>
            <person name="Lindquist E."/>
            <person name="Daum C."/>
            <person name="Ramamoorthy G.K."/>
            <person name="Gryganskyi A."/>
            <person name="Culley D."/>
            <person name="Magnuson J.K."/>
            <person name="James T.Y."/>
            <person name="O'Malley M.A."/>
            <person name="Stajich J.E."/>
            <person name="Spatafora J.W."/>
            <person name="Visel A."/>
            <person name="Grigoriev I.V."/>
        </authorList>
    </citation>
    <scope>NUCLEOTIDE SEQUENCE [LARGE SCALE GENOMIC DNA]</scope>
    <source>
        <strain evidence="2 3">JEL800</strain>
    </source>
</reference>
<proteinExistence type="predicted"/>
<name>A0A1Y2CRE2_9FUNG</name>
<gene>
    <name evidence="2" type="ORF">BCR33DRAFT_713928</name>
</gene>
<dbReference type="EMBL" id="MCGO01000009">
    <property type="protein sequence ID" value="ORY49608.1"/>
    <property type="molecule type" value="Genomic_DNA"/>
</dbReference>
<evidence type="ECO:0000256" key="1">
    <source>
        <dbReference type="SAM" id="MobiDB-lite"/>
    </source>
</evidence>